<feature type="region of interest" description="Disordered" evidence="1">
    <location>
        <begin position="115"/>
        <end position="135"/>
    </location>
</feature>
<dbReference type="Pfam" id="PF11162">
    <property type="entry name" value="DUF2946"/>
    <property type="match status" value="1"/>
</dbReference>
<dbReference type="AlphaFoldDB" id="A0A839HGA0"/>
<sequence>MHGIHRLSLRTRRLGAGWLALVLLLASLQPLMAQAWRQWGGGSGDWVQVCTSAGMRWVTLQAPSGAEAAAASGAAGHGDPAGISGPDHCPWCRTGLHLPALPGIERLPQALAMPVLNPPPPEPSSPGRVGPPPRHLLALVRAPPVAAA</sequence>
<evidence type="ECO:0000256" key="1">
    <source>
        <dbReference type="SAM" id="MobiDB-lite"/>
    </source>
</evidence>
<comment type="caution">
    <text evidence="2">The sequence shown here is derived from an EMBL/GenBank/DDBJ whole genome shotgun (WGS) entry which is preliminary data.</text>
</comment>
<dbReference type="EMBL" id="JACIVI010000001">
    <property type="protein sequence ID" value="MBB1161035.1"/>
    <property type="molecule type" value="Genomic_DNA"/>
</dbReference>
<proteinExistence type="predicted"/>
<reference evidence="2 3" key="1">
    <citation type="submission" date="2020-08" db="EMBL/GenBank/DDBJ databases">
        <title>Aquariorum lacteus gen. nov., sp. nov., a new member of the family Comamonadaceae, isolated from freshwater aquarium.</title>
        <authorList>
            <person name="Chun S.-J."/>
        </authorList>
    </citation>
    <scope>NUCLEOTIDE SEQUENCE [LARGE SCALE GENOMIC DNA]</scope>
    <source>
        <strain evidence="2 3">SJAQ100</strain>
    </source>
</reference>
<dbReference type="InterPro" id="IPR021333">
    <property type="entry name" value="DUF2946"/>
</dbReference>
<dbReference type="Proteomes" id="UP000586093">
    <property type="component" value="Unassembled WGS sequence"/>
</dbReference>
<accession>A0A839HGA0</accession>
<keyword evidence="3" id="KW-1185">Reference proteome</keyword>
<dbReference type="RefSeq" id="WP_182661490.1">
    <property type="nucleotide sequence ID" value="NZ_JACIVI010000001.1"/>
</dbReference>
<feature type="compositionally biased region" description="Pro residues" evidence="1">
    <location>
        <begin position="116"/>
        <end position="134"/>
    </location>
</feature>
<gene>
    <name evidence="2" type="ORF">H4F90_03450</name>
</gene>
<organism evidence="2 3">
    <name type="scientific">Aquariibacter albus</name>
    <dbReference type="NCBI Taxonomy" id="2759899"/>
    <lineage>
        <taxon>Bacteria</taxon>
        <taxon>Pseudomonadati</taxon>
        <taxon>Pseudomonadota</taxon>
        <taxon>Betaproteobacteria</taxon>
        <taxon>Burkholderiales</taxon>
        <taxon>Sphaerotilaceae</taxon>
        <taxon>Aquariibacter</taxon>
    </lineage>
</organism>
<protein>
    <submittedName>
        <fullName evidence="2">DUF2946 family protein</fullName>
    </submittedName>
</protein>
<evidence type="ECO:0000313" key="2">
    <source>
        <dbReference type="EMBL" id="MBB1161035.1"/>
    </source>
</evidence>
<name>A0A839HGA0_9BURK</name>
<evidence type="ECO:0000313" key="3">
    <source>
        <dbReference type="Proteomes" id="UP000586093"/>
    </source>
</evidence>